<feature type="region of interest" description="Disordered" evidence="1">
    <location>
        <begin position="1"/>
        <end position="47"/>
    </location>
</feature>
<protein>
    <submittedName>
        <fullName evidence="2">Uncharacterized protein</fullName>
    </submittedName>
</protein>
<dbReference type="EMBL" id="MTYH01000051">
    <property type="protein sequence ID" value="PNP42133.1"/>
    <property type="molecule type" value="Genomic_DNA"/>
</dbReference>
<gene>
    <name evidence="2" type="ORF">TGAMA5MH_05814</name>
</gene>
<proteinExistence type="predicted"/>
<reference evidence="2 3" key="1">
    <citation type="submission" date="2017-02" db="EMBL/GenBank/DDBJ databases">
        <title>Genomes of Trichoderma spp. with biocontrol activity.</title>
        <authorList>
            <person name="Gardiner D."/>
            <person name="Kazan K."/>
            <person name="Vos C."/>
            <person name="Harvey P."/>
        </authorList>
    </citation>
    <scope>NUCLEOTIDE SEQUENCE [LARGE SCALE GENOMIC DNA]</scope>
    <source>
        <strain evidence="2 3">A5MH</strain>
    </source>
</reference>
<accession>A0A2K0T9D2</accession>
<feature type="compositionally biased region" description="Basic and acidic residues" evidence="1">
    <location>
        <begin position="1"/>
        <end position="12"/>
    </location>
</feature>
<name>A0A2K0T9D2_9HYPO</name>
<feature type="compositionally biased region" description="Basic residues" evidence="1">
    <location>
        <begin position="37"/>
        <end position="47"/>
    </location>
</feature>
<dbReference type="AlphaFoldDB" id="A0A2K0T9D2"/>
<evidence type="ECO:0000313" key="3">
    <source>
        <dbReference type="Proteomes" id="UP000236546"/>
    </source>
</evidence>
<organism evidence="2 3">
    <name type="scientific">Trichoderma gamsii</name>
    <dbReference type="NCBI Taxonomy" id="398673"/>
    <lineage>
        <taxon>Eukaryota</taxon>
        <taxon>Fungi</taxon>
        <taxon>Dikarya</taxon>
        <taxon>Ascomycota</taxon>
        <taxon>Pezizomycotina</taxon>
        <taxon>Sordariomycetes</taxon>
        <taxon>Hypocreomycetidae</taxon>
        <taxon>Hypocreales</taxon>
        <taxon>Hypocreaceae</taxon>
        <taxon>Trichoderma</taxon>
    </lineage>
</organism>
<dbReference type="Proteomes" id="UP000236546">
    <property type="component" value="Unassembled WGS sequence"/>
</dbReference>
<sequence length="47" mass="5628">MKEEPVPKERRNQQVGEIQGTIVEDRPDHRKSSLNKQCRRRKPPVNY</sequence>
<evidence type="ECO:0000313" key="2">
    <source>
        <dbReference type="EMBL" id="PNP42133.1"/>
    </source>
</evidence>
<comment type="caution">
    <text evidence="2">The sequence shown here is derived from an EMBL/GenBank/DDBJ whole genome shotgun (WGS) entry which is preliminary data.</text>
</comment>
<evidence type="ECO:0000256" key="1">
    <source>
        <dbReference type="SAM" id="MobiDB-lite"/>
    </source>
</evidence>